<dbReference type="InterPro" id="IPR000627">
    <property type="entry name" value="Intradiol_dOase_C"/>
</dbReference>
<feature type="compositionally biased region" description="Low complexity" evidence="1">
    <location>
        <begin position="379"/>
        <end position="408"/>
    </location>
</feature>
<dbReference type="Proteomes" id="UP000033483">
    <property type="component" value="Unassembled WGS sequence"/>
</dbReference>
<accession>A0A0F4ZHC8</accession>
<evidence type="ECO:0000256" key="1">
    <source>
        <dbReference type="SAM" id="MobiDB-lite"/>
    </source>
</evidence>
<dbReference type="AlphaFoldDB" id="A0A0F4ZHC8"/>
<dbReference type="GO" id="GO:0008199">
    <property type="term" value="F:ferric iron binding"/>
    <property type="evidence" value="ECO:0007669"/>
    <property type="project" value="InterPro"/>
</dbReference>
<comment type="caution">
    <text evidence="4">The sequence shown here is derived from an EMBL/GenBank/DDBJ whole genome shotgun (WGS) entry which is preliminary data.</text>
</comment>
<dbReference type="Gene3D" id="2.60.130.10">
    <property type="entry name" value="Aromatic compound dioxygenase"/>
    <property type="match status" value="1"/>
</dbReference>
<feature type="domain" description="Intradiol ring-cleavage dioxygenases" evidence="3">
    <location>
        <begin position="132"/>
        <end position="224"/>
    </location>
</feature>
<dbReference type="EMBL" id="LAEV01000634">
    <property type="protein sequence ID" value="KKA29932.1"/>
    <property type="molecule type" value="Genomic_DNA"/>
</dbReference>
<feature type="chain" id="PRO_5002482838" description="Intradiol ring-cleavage dioxygenases domain-containing protein" evidence="2">
    <location>
        <begin position="23"/>
        <end position="408"/>
    </location>
</feature>
<dbReference type="GO" id="GO:0016702">
    <property type="term" value="F:oxidoreductase activity, acting on single donors with incorporation of molecular oxygen, incorporation of two atoms of oxygen"/>
    <property type="evidence" value="ECO:0007669"/>
    <property type="project" value="InterPro"/>
</dbReference>
<dbReference type="SUPFAM" id="SSF49482">
    <property type="entry name" value="Aromatic compound dioxygenase"/>
    <property type="match status" value="1"/>
</dbReference>
<dbReference type="Pfam" id="PF00775">
    <property type="entry name" value="Dioxygenase_C"/>
    <property type="match status" value="1"/>
</dbReference>
<evidence type="ECO:0000313" key="4">
    <source>
        <dbReference type="EMBL" id="KKA29932.1"/>
    </source>
</evidence>
<sequence length="408" mass="42986">MIFARNFLTSLALASTLASAHPGHNVKEEALERRVFLNSVKRQSLAHCASKLKARGVTQRNIARRNVQVEKARAKRSIAKRDAATYMAVDHNKTDAGYSANTDAATLFAGYNSCVLTPEVTVGPYYVAGEYVREDISETQEGVDLVLDYQVVDVNTCDPVPNVYLEIWHCNSTGVYSGVSASGNGNSDDADNINQTWLRGIQQTNSDGVAQFNSIFPGHYTGRATHIHVMVHTNATLLANETLGSDNYASHVGQAFFDQDLINAVEALEPYSINEQVLTTNAEDDILAEEAATDDVDPFMEYTLLGDSVSDGIFAWLAFGVNTTESDVVSPAAYYYAEGGVTNENADMGGPSGSGPDGNGTGPSGGAPGTGPSGGAPGTGVPTTLVSSTTTALSSSASATKTKSACKA</sequence>
<gene>
    <name evidence="4" type="ORF">TD95_001503</name>
</gene>
<evidence type="ECO:0000313" key="5">
    <source>
        <dbReference type="Proteomes" id="UP000033483"/>
    </source>
</evidence>
<keyword evidence="5" id="KW-1185">Reference proteome</keyword>
<evidence type="ECO:0000259" key="3">
    <source>
        <dbReference type="Pfam" id="PF00775"/>
    </source>
</evidence>
<dbReference type="InterPro" id="IPR015889">
    <property type="entry name" value="Intradiol_dOase_core"/>
</dbReference>
<feature type="compositionally biased region" description="Gly residues" evidence="1">
    <location>
        <begin position="350"/>
        <end position="378"/>
    </location>
</feature>
<protein>
    <recommendedName>
        <fullName evidence="3">Intradiol ring-cleavage dioxygenases domain-containing protein</fullName>
    </recommendedName>
</protein>
<feature type="region of interest" description="Disordered" evidence="1">
    <location>
        <begin position="345"/>
        <end position="408"/>
    </location>
</feature>
<dbReference type="CDD" id="cd03457">
    <property type="entry name" value="intradiol_dioxygenase_like"/>
    <property type="match status" value="1"/>
</dbReference>
<organism evidence="4 5">
    <name type="scientific">Thielaviopsis punctulata</name>
    <dbReference type="NCBI Taxonomy" id="72032"/>
    <lineage>
        <taxon>Eukaryota</taxon>
        <taxon>Fungi</taxon>
        <taxon>Dikarya</taxon>
        <taxon>Ascomycota</taxon>
        <taxon>Pezizomycotina</taxon>
        <taxon>Sordariomycetes</taxon>
        <taxon>Hypocreomycetidae</taxon>
        <taxon>Microascales</taxon>
        <taxon>Ceratocystidaceae</taxon>
        <taxon>Thielaviopsis</taxon>
    </lineage>
</organism>
<name>A0A0F4ZHC8_9PEZI</name>
<dbReference type="OrthoDB" id="121380at2759"/>
<evidence type="ECO:0000256" key="2">
    <source>
        <dbReference type="SAM" id="SignalP"/>
    </source>
</evidence>
<dbReference type="PANTHER" id="PTHR34315">
    <property type="match status" value="1"/>
</dbReference>
<dbReference type="PANTHER" id="PTHR34315:SF1">
    <property type="entry name" value="INTRADIOL RING-CLEAVAGE DIOXYGENASES DOMAIN-CONTAINING PROTEIN-RELATED"/>
    <property type="match status" value="1"/>
</dbReference>
<keyword evidence="2" id="KW-0732">Signal</keyword>
<reference evidence="4 5" key="1">
    <citation type="submission" date="2015-03" db="EMBL/GenBank/DDBJ databases">
        <authorList>
            <person name="Radwan O."/>
            <person name="Al-Naeli F.A."/>
            <person name="Rendon G.A."/>
            <person name="Fields C."/>
        </authorList>
    </citation>
    <scope>NUCLEOTIDE SEQUENCE [LARGE SCALE GENOMIC DNA]</scope>
    <source>
        <strain evidence="4">CR-DP1</strain>
    </source>
</reference>
<proteinExistence type="predicted"/>
<feature type="signal peptide" evidence="2">
    <location>
        <begin position="1"/>
        <end position="22"/>
    </location>
</feature>